<dbReference type="EMBL" id="CP003002">
    <property type="protein sequence ID" value="AEO54380.1"/>
    <property type="molecule type" value="Genomic_DNA"/>
</dbReference>
<evidence type="ECO:0000313" key="3">
    <source>
        <dbReference type="Proteomes" id="UP000007322"/>
    </source>
</evidence>
<keyword evidence="3" id="KW-1185">Reference proteome</keyword>
<dbReference type="eggNOG" id="ENOG502T3HA">
    <property type="taxonomic scope" value="Eukaryota"/>
</dbReference>
<feature type="compositionally biased region" description="Gly residues" evidence="1">
    <location>
        <begin position="70"/>
        <end position="79"/>
    </location>
</feature>
<dbReference type="HOGENOM" id="CLU_1876870_0_0_1"/>
<dbReference type="VEuPathDB" id="FungiDB:MYCTH_2296904"/>
<accession>G2Q3B9</accession>
<organism evidence="2 3">
    <name type="scientific">Thermothelomyces thermophilus (strain ATCC 42464 / BCRC 31852 / DSM 1799)</name>
    <name type="common">Sporotrichum thermophile</name>
    <dbReference type="NCBI Taxonomy" id="573729"/>
    <lineage>
        <taxon>Eukaryota</taxon>
        <taxon>Fungi</taxon>
        <taxon>Dikarya</taxon>
        <taxon>Ascomycota</taxon>
        <taxon>Pezizomycotina</taxon>
        <taxon>Sordariomycetes</taxon>
        <taxon>Sordariomycetidae</taxon>
        <taxon>Sordariales</taxon>
        <taxon>Chaetomiaceae</taxon>
        <taxon>Thermothelomyces</taxon>
    </lineage>
</organism>
<reference evidence="2 3" key="1">
    <citation type="journal article" date="2011" name="Nat. Biotechnol.">
        <title>Comparative genomic analysis of the thermophilic biomass-degrading fungi Myceliophthora thermophila and Thielavia terrestris.</title>
        <authorList>
            <person name="Berka R.M."/>
            <person name="Grigoriev I.V."/>
            <person name="Otillar R."/>
            <person name="Salamov A."/>
            <person name="Grimwood J."/>
            <person name="Reid I."/>
            <person name="Ishmael N."/>
            <person name="John T."/>
            <person name="Darmond C."/>
            <person name="Moisan M.-C."/>
            <person name="Henrissat B."/>
            <person name="Coutinho P.M."/>
            <person name="Lombard V."/>
            <person name="Natvig D.O."/>
            <person name="Lindquist E."/>
            <person name="Schmutz J."/>
            <person name="Lucas S."/>
            <person name="Harris P."/>
            <person name="Powlowski J."/>
            <person name="Bellemare A."/>
            <person name="Taylor D."/>
            <person name="Butler G."/>
            <person name="de Vries R.P."/>
            <person name="Allijn I.E."/>
            <person name="van den Brink J."/>
            <person name="Ushinsky S."/>
            <person name="Storms R."/>
            <person name="Powell A.J."/>
            <person name="Paulsen I.T."/>
            <person name="Elbourne L.D.H."/>
            <person name="Baker S.E."/>
            <person name="Magnuson J."/>
            <person name="LaBoissiere S."/>
            <person name="Clutterbuck A.J."/>
            <person name="Martinez D."/>
            <person name="Wogulis M."/>
            <person name="de Leon A.L."/>
            <person name="Rey M.W."/>
            <person name="Tsang A."/>
        </authorList>
    </citation>
    <scope>NUCLEOTIDE SEQUENCE [LARGE SCALE GENOMIC DNA]</scope>
    <source>
        <strain evidence="3">ATCC 42464 / BCRC 31852 / DSM 1799</strain>
    </source>
</reference>
<feature type="compositionally biased region" description="Basic residues" evidence="1">
    <location>
        <begin position="1"/>
        <end position="20"/>
    </location>
</feature>
<gene>
    <name evidence="2" type="ORF">MYCTH_2296904</name>
</gene>
<feature type="region of interest" description="Disordered" evidence="1">
    <location>
        <begin position="66"/>
        <end position="109"/>
    </location>
</feature>
<name>G2Q3B9_THET4</name>
<protein>
    <submittedName>
        <fullName evidence="2">Uncharacterized protein</fullName>
    </submittedName>
</protein>
<dbReference type="OMA" id="QRIGTHK"/>
<dbReference type="InParanoid" id="G2Q3B9"/>
<dbReference type="KEGG" id="mtm:MYCTH_2296904"/>
<dbReference type="GeneID" id="11508542"/>
<evidence type="ECO:0000313" key="2">
    <source>
        <dbReference type="EMBL" id="AEO54380.1"/>
    </source>
</evidence>
<dbReference type="RefSeq" id="XP_003659625.1">
    <property type="nucleotide sequence ID" value="XM_003659577.1"/>
</dbReference>
<proteinExistence type="predicted"/>
<dbReference type="Proteomes" id="UP000007322">
    <property type="component" value="Chromosome 1"/>
</dbReference>
<dbReference type="OrthoDB" id="4589812at2759"/>
<sequence>MEQGVHTHKGHKKAGHPHLHPKPETGYTDEAAEECHDLIDQAEEAAHLHDPDSMYSITNKPEHVHRATGGLQGSVGSAGKGAAQKMQETGKGVAQKMQETGKGVSETVGQKVDQMKKTVGLEK</sequence>
<evidence type="ECO:0000256" key="1">
    <source>
        <dbReference type="SAM" id="MobiDB-lite"/>
    </source>
</evidence>
<dbReference type="AlphaFoldDB" id="G2Q3B9"/>
<feature type="region of interest" description="Disordered" evidence="1">
    <location>
        <begin position="1"/>
        <end position="36"/>
    </location>
</feature>